<dbReference type="VEuPathDB" id="VectorBase:GPAI032157"/>
<dbReference type="AlphaFoldDB" id="A0A1B0A244"/>
<dbReference type="PANTHER" id="PTHR15901:SF16">
    <property type="entry name" value="TESTICULAR HAPLOID EXPRESSED GENE PROTEIN"/>
    <property type="match status" value="1"/>
</dbReference>
<organism evidence="2 3">
    <name type="scientific">Glossina pallidipes</name>
    <name type="common">Tsetse fly</name>
    <dbReference type="NCBI Taxonomy" id="7398"/>
    <lineage>
        <taxon>Eukaryota</taxon>
        <taxon>Metazoa</taxon>
        <taxon>Ecdysozoa</taxon>
        <taxon>Arthropoda</taxon>
        <taxon>Hexapoda</taxon>
        <taxon>Insecta</taxon>
        <taxon>Pterygota</taxon>
        <taxon>Neoptera</taxon>
        <taxon>Endopterygota</taxon>
        <taxon>Diptera</taxon>
        <taxon>Brachycera</taxon>
        <taxon>Muscomorpha</taxon>
        <taxon>Hippoboscoidea</taxon>
        <taxon>Glossinidae</taxon>
        <taxon>Glossina</taxon>
    </lineage>
</organism>
<dbReference type="PANTHER" id="PTHR15901">
    <property type="entry name" value="TESTICULAR HAPLOID EXPRESSED GENE PROTEIN"/>
    <property type="match status" value="1"/>
</dbReference>
<sequence>MRTTETRDNLDKRDFLKHIPNGSVKEKEAFKIANNIFTTLSFDVKKSPFTISEKAMRAKASKRTTKLAQPKKFEIERVLRDPYKVSEAALKAKPKKRIIELAQPKKYTDRFIH</sequence>
<dbReference type="Proteomes" id="UP000092445">
    <property type="component" value="Unassembled WGS sequence"/>
</dbReference>
<keyword evidence="3" id="KW-1185">Reference proteome</keyword>
<reference evidence="2" key="2">
    <citation type="submission" date="2020-05" db="UniProtKB">
        <authorList>
            <consortium name="EnsemblMetazoa"/>
        </authorList>
    </citation>
    <scope>IDENTIFICATION</scope>
    <source>
        <strain evidence="2">IAEA</strain>
    </source>
</reference>
<name>A0A1B0A244_GLOPL</name>
<proteinExistence type="predicted"/>
<evidence type="ECO:0000256" key="1">
    <source>
        <dbReference type="ARBA" id="ARBA00022737"/>
    </source>
</evidence>
<protein>
    <submittedName>
        <fullName evidence="2">Uncharacterized protein</fullName>
    </submittedName>
</protein>
<dbReference type="SMART" id="SM00705">
    <property type="entry name" value="THEG"/>
    <property type="match status" value="2"/>
</dbReference>
<dbReference type="InterPro" id="IPR042401">
    <property type="entry name" value="SPMAP2-like"/>
</dbReference>
<accession>A0A1B0A244</accession>
<keyword evidence="1" id="KW-0677">Repeat</keyword>
<dbReference type="EnsemblMetazoa" id="GPAI032157-RA">
    <property type="protein sequence ID" value="GPAI032157-PA"/>
    <property type="gene ID" value="GPAI032157"/>
</dbReference>
<evidence type="ECO:0000313" key="2">
    <source>
        <dbReference type="EnsemblMetazoa" id="GPAI032157-PA"/>
    </source>
</evidence>
<dbReference type="InterPro" id="IPR006623">
    <property type="entry name" value="THEG"/>
</dbReference>
<reference evidence="3" key="1">
    <citation type="submission" date="2014-03" db="EMBL/GenBank/DDBJ databases">
        <authorList>
            <person name="Aksoy S."/>
            <person name="Warren W."/>
            <person name="Wilson R.K."/>
        </authorList>
    </citation>
    <scope>NUCLEOTIDE SEQUENCE [LARGE SCALE GENOMIC DNA]</scope>
    <source>
        <strain evidence="3">IAEA</strain>
    </source>
</reference>
<dbReference type="Pfam" id="PF14912">
    <property type="entry name" value="THEG"/>
    <property type="match status" value="1"/>
</dbReference>
<evidence type="ECO:0000313" key="3">
    <source>
        <dbReference type="Proteomes" id="UP000092445"/>
    </source>
</evidence>